<dbReference type="PANTHER" id="PTHR42786:SF7">
    <property type="entry name" value="TRNA_RRNA METHYLTRANSFERASE SPOU TYPE DOMAIN-CONTAINING PROTEIN"/>
    <property type="match status" value="1"/>
</dbReference>
<accession>A0A160JGS3</accession>
<keyword evidence="7" id="KW-1185">Reference proteome</keyword>
<dbReference type="Gene3D" id="3.40.1280.10">
    <property type="match status" value="1"/>
</dbReference>
<gene>
    <name evidence="6" type="ORF">A6A40_09990</name>
</gene>
<dbReference type="InterPro" id="IPR001537">
    <property type="entry name" value="SpoU_MeTrfase"/>
</dbReference>
<keyword evidence="4" id="KW-0949">S-adenosyl-L-methionine</keyword>
<dbReference type="PIRSF" id="PIRSF004808">
    <property type="entry name" value="LasT"/>
    <property type="match status" value="1"/>
</dbReference>
<evidence type="ECO:0000256" key="3">
    <source>
        <dbReference type="ARBA" id="ARBA00022679"/>
    </source>
</evidence>
<dbReference type="Proteomes" id="UP000077405">
    <property type="component" value="Chromosome"/>
</dbReference>
<dbReference type="CDD" id="cd18093">
    <property type="entry name" value="SpoU-like_TrmJ"/>
    <property type="match status" value="1"/>
</dbReference>
<dbReference type="InterPro" id="IPR004384">
    <property type="entry name" value="RNA_MeTrfase_TrmJ/LasT"/>
</dbReference>
<dbReference type="InterPro" id="IPR029026">
    <property type="entry name" value="tRNA_m1G_MTases_N"/>
</dbReference>
<dbReference type="Gene3D" id="1.10.8.590">
    <property type="match status" value="1"/>
</dbReference>
<dbReference type="GO" id="GO:0002128">
    <property type="term" value="P:tRNA nucleoside ribose methylation"/>
    <property type="evidence" value="ECO:0007669"/>
    <property type="project" value="TreeGrafter"/>
</dbReference>
<protein>
    <submittedName>
        <fullName evidence="6">RNA methyltransferase</fullName>
    </submittedName>
</protein>
<name>A0A160JGS3_9PROT</name>
<dbReference type="KEGG" id="ahu:A6A40_09990"/>
<dbReference type="EMBL" id="CP015285">
    <property type="protein sequence ID" value="ANC92202.1"/>
    <property type="molecule type" value="Genomic_DNA"/>
</dbReference>
<feature type="domain" description="tRNA/rRNA methyltransferase SpoU type" evidence="5">
    <location>
        <begin position="17"/>
        <end position="167"/>
    </location>
</feature>
<evidence type="ECO:0000256" key="2">
    <source>
        <dbReference type="ARBA" id="ARBA00022603"/>
    </source>
</evidence>
<evidence type="ECO:0000313" key="7">
    <source>
        <dbReference type="Proteomes" id="UP000077405"/>
    </source>
</evidence>
<dbReference type="SUPFAM" id="SSF75217">
    <property type="entry name" value="alpha/beta knot"/>
    <property type="match status" value="1"/>
</dbReference>
<dbReference type="GO" id="GO:0008173">
    <property type="term" value="F:RNA methyltransferase activity"/>
    <property type="evidence" value="ECO:0007669"/>
    <property type="project" value="InterPro"/>
</dbReference>
<dbReference type="GO" id="GO:0005829">
    <property type="term" value="C:cytosol"/>
    <property type="evidence" value="ECO:0007669"/>
    <property type="project" value="TreeGrafter"/>
</dbReference>
<dbReference type="InterPro" id="IPR029028">
    <property type="entry name" value="Alpha/beta_knot_MTases"/>
</dbReference>
<dbReference type="GO" id="GO:0003723">
    <property type="term" value="F:RNA binding"/>
    <property type="evidence" value="ECO:0007669"/>
    <property type="project" value="InterPro"/>
</dbReference>
<dbReference type="Pfam" id="PF00588">
    <property type="entry name" value="SpoU_methylase"/>
    <property type="match status" value="1"/>
</dbReference>
<evidence type="ECO:0000256" key="4">
    <source>
        <dbReference type="ARBA" id="ARBA00022691"/>
    </source>
</evidence>
<reference evidence="6 7" key="1">
    <citation type="journal article" date="2013" name="Int. J. Syst. Evol. Microbiol.">
        <title>Azospirillum humicireducens sp. nov., a nitrogen-fixing bacterium isolated from a microbial fuel cell.</title>
        <authorList>
            <person name="Zhou S."/>
            <person name="Han L."/>
            <person name="Wang Y."/>
            <person name="Yang G."/>
            <person name="Zhuang L."/>
            <person name="Hu P."/>
        </authorList>
    </citation>
    <scope>NUCLEOTIDE SEQUENCE [LARGE SCALE GENOMIC DNA]</scope>
    <source>
        <strain evidence="6 7">SgZ-5</strain>
    </source>
</reference>
<comment type="similarity">
    <text evidence="1">Belongs to the class IV-like SAM-binding methyltransferase superfamily. RNA methyltransferase TrmH family.</text>
</comment>
<dbReference type="RefSeq" id="WP_063635268.1">
    <property type="nucleotide sequence ID" value="NZ_CP015285.1"/>
</dbReference>
<organism evidence="6 7">
    <name type="scientific">Azospirillum humicireducens</name>
    <dbReference type="NCBI Taxonomy" id="1226968"/>
    <lineage>
        <taxon>Bacteria</taxon>
        <taxon>Pseudomonadati</taxon>
        <taxon>Pseudomonadota</taxon>
        <taxon>Alphaproteobacteria</taxon>
        <taxon>Rhodospirillales</taxon>
        <taxon>Azospirillaceae</taxon>
        <taxon>Azospirillum</taxon>
    </lineage>
</organism>
<sequence length="260" mass="28563">MTSGQNPTRESILGGPAVILVQPQLGENIGACARAMLNCGLTDLRLVKPRDGWPNPKASAAASGADLVIDNAKIFETTADAVADLEAVYATTVRTRDMIQRFVTPRVAAGEMRERYAAGQKVGVMFGPERTGLVNDDLTFAQTLVTVPLNPAFSSLNLAQAVLLIGYEWFQAGDRTPDRFLHTGQTRPATMAERVNFFERLEAALDRTGFFTSEEKRPSMVRTLRNAFERMEMTEQEVRTFHGVVAALVQGSRRKGENQD</sequence>
<evidence type="ECO:0000256" key="1">
    <source>
        <dbReference type="ARBA" id="ARBA00007228"/>
    </source>
</evidence>
<keyword evidence="2 6" id="KW-0489">Methyltransferase</keyword>
<dbReference type="PANTHER" id="PTHR42786">
    <property type="entry name" value="TRNA/RRNA METHYLTRANSFERASE"/>
    <property type="match status" value="1"/>
</dbReference>
<proteinExistence type="inferred from homology"/>
<dbReference type="STRING" id="1226968.A6A40_09990"/>
<dbReference type="OrthoDB" id="9806346at2"/>
<evidence type="ECO:0000259" key="5">
    <source>
        <dbReference type="Pfam" id="PF00588"/>
    </source>
</evidence>
<dbReference type="AlphaFoldDB" id="A0A160JGS3"/>
<evidence type="ECO:0000313" key="6">
    <source>
        <dbReference type="EMBL" id="ANC92202.1"/>
    </source>
</evidence>
<keyword evidence="3 6" id="KW-0808">Transferase</keyword>